<evidence type="ECO:0000313" key="1">
    <source>
        <dbReference type="EMBL" id="ERK39100.1"/>
    </source>
</evidence>
<keyword evidence="2" id="KW-1185">Reference proteome</keyword>
<protein>
    <submittedName>
        <fullName evidence="1">Ig-like domain, group 2</fullName>
    </submittedName>
</protein>
<name>U2NLZ8_9BACT</name>
<evidence type="ECO:0000313" key="2">
    <source>
        <dbReference type="Proteomes" id="UP000016648"/>
    </source>
</evidence>
<reference evidence="1 2" key="1">
    <citation type="submission" date="2013-08" db="EMBL/GenBank/DDBJ databases">
        <authorList>
            <person name="Durkin A.S."/>
            <person name="Haft D.R."/>
            <person name="McCorrison J."/>
            <person name="Torralba M."/>
            <person name="Gillis M."/>
            <person name="Haft D.H."/>
            <person name="Methe B."/>
            <person name="Sutton G."/>
            <person name="Nelson K.E."/>
        </authorList>
    </citation>
    <scope>NUCLEOTIDE SEQUENCE [LARGE SCALE GENOMIC DNA]</scope>
    <source>
        <strain evidence="1 2">F0067</strain>
    </source>
</reference>
<sequence>MRRLFLFNNDFTAITPYYNIGLFTLSSSYGMKISQMLLQDFRRYVVCQVENKYKTEGSLMKRIHFLFSMLALAGGLLLTACSDDERLFFTQDEVIGDILTGKQISLKDNTLKVYTTEGGSVNVQGASGSITAVSSDERVATARCVNDQPKQVVVQGVKEGSARITVTDAKGQSAAFVVVVTDFENAWIARTVITTGDEVRCTVKGVGHDDSLAIVKDAQERFAGLRYVIKMRAYVPAKAYRLYIYDKADKVLEKYAVVWNKAVQDATDVFLLTLFDHDVEEPVENMSVSPQLGLERSVGRFYEKQYPKLKKVVIRQPVKFVKM</sequence>
<dbReference type="AlphaFoldDB" id="U2NLZ8"/>
<gene>
    <name evidence="1" type="ORF">HMPREF9135_1222</name>
</gene>
<dbReference type="Proteomes" id="UP000016648">
    <property type="component" value="Unassembled WGS sequence"/>
</dbReference>
<dbReference type="EMBL" id="AWEY01000029">
    <property type="protein sequence ID" value="ERK39100.1"/>
    <property type="molecule type" value="Genomic_DNA"/>
</dbReference>
<dbReference type="Gene3D" id="2.60.40.1080">
    <property type="match status" value="1"/>
</dbReference>
<comment type="caution">
    <text evidence="1">The sequence shown here is derived from an EMBL/GenBank/DDBJ whole genome shotgun (WGS) entry which is preliminary data.</text>
</comment>
<organism evidence="1 2">
    <name type="scientific">Segatella baroniae F0067</name>
    <dbReference type="NCBI Taxonomy" id="1115809"/>
    <lineage>
        <taxon>Bacteria</taxon>
        <taxon>Pseudomonadati</taxon>
        <taxon>Bacteroidota</taxon>
        <taxon>Bacteroidia</taxon>
        <taxon>Bacteroidales</taxon>
        <taxon>Prevotellaceae</taxon>
        <taxon>Segatella</taxon>
    </lineage>
</organism>
<accession>U2NLZ8</accession>
<dbReference type="PATRIC" id="fig|1115809.3.peg.1605"/>
<proteinExistence type="predicted"/>